<dbReference type="PANTHER" id="PTHR43605">
    <property type="entry name" value="ACYL-COENZYME A SYNTHETASE"/>
    <property type="match status" value="1"/>
</dbReference>
<comment type="similarity">
    <text evidence="1">Belongs to the ATP-dependent AMP-binding enzyme family.</text>
</comment>
<dbReference type="GO" id="GO:0016405">
    <property type="term" value="F:CoA-ligase activity"/>
    <property type="evidence" value="ECO:0007669"/>
    <property type="project" value="UniProtKB-ARBA"/>
</dbReference>
<evidence type="ECO:0000256" key="3">
    <source>
        <dbReference type="ARBA" id="ARBA00022741"/>
    </source>
</evidence>
<dbReference type="InterPro" id="IPR051087">
    <property type="entry name" value="Mitochondrial_ACSM"/>
</dbReference>
<reference evidence="6 7" key="1">
    <citation type="submission" date="2018-03" db="EMBL/GenBank/DDBJ databases">
        <title>Genomic Encyclopedia of Archaeal and Bacterial Type Strains, Phase II (KMG-II): from individual species to whole genera.</title>
        <authorList>
            <person name="Goeker M."/>
        </authorList>
    </citation>
    <scope>NUCLEOTIDE SEQUENCE [LARGE SCALE GENOMIC DNA]</scope>
    <source>
        <strain evidence="6 7">DSM 100065</strain>
    </source>
</reference>
<feature type="domain" description="AMP-binding enzyme C-terminal" evidence="5">
    <location>
        <begin position="59"/>
        <end position="137"/>
    </location>
</feature>
<dbReference type="Proteomes" id="UP000237752">
    <property type="component" value="Unassembled WGS sequence"/>
</dbReference>
<dbReference type="FunFam" id="3.30.300.30:FF:000005">
    <property type="entry name" value="Acyl-coenzyme A synthetase ACSM5, mitochondrial"/>
    <property type="match status" value="1"/>
</dbReference>
<keyword evidence="3" id="KW-0547">Nucleotide-binding</keyword>
<dbReference type="GO" id="GO:0006637">
    <property type="term" value="P:acyl-CoA metabolic process"/>
    <property type="evidence" value="ECO:0007669"/>
    <property type="project" value="TreeGrafter"/>
</dbReference>
<dbReference type="SUPFAM" id="SSF56801">
    <property type="entry name" value="Acetyl-CoA synthetase-like"/>
    <property type="match status" value="1"/>
</dbReference>
<proteinExistence type="inferred from homology"/>
<evidence type="ECO:0000313" key="6">
    <source>
        <dbReference type="EMBL" id="PRZ42403.1"/>
    </source>
</evidence>
<dbReference type="Gene3D" id="3.30.300.30">
    <property type="match status" value="1"/>
</dbReference>
<dbReference type="GO" id="GO:0005524">
    <property type="term" value="F:ATP binding"/>
    <property type="evidence" value="ECO:0007669"/>
    <property type="project" value="UniProtKB-KW"/>
</dbReference>
<name>A0A2T1A1D7_9ACTN</name>
<keyword evidence="2" id="KW-0436">Ligase</keyword>
<dbReference type="Pfam" id="PF13193">
    <property type="entry name" value="AMP-binding_C"/>
    <property type="match status" value="1"/>
</dbReference>
<dbReference type="GO" id="GO:0004321">
    <property type="term" value="F:fatty-acyl-CoA synthase activity"/>
    <property type="evidence" value="ECO:0007669"/>
    <property type="project" value="TreeGrafter"/>
</dbReference>
<dbReference type="GO" id="GO:0015645">
    <property type="term" value="F:fatty acid ligase activity"/>
    <property type="evidence" value="ECO:0007669"/>
    <property type="project" value="TreeGrafter"/>
</dbReference>
<evidence type="ECO:0000259" key="5">
    <source>
        <dbReference type="Pfam" id="PF13193"/>
    </source>
</evidence>
<dbReference type="Gene3D" id="2.30.38.10">
    <property type="entry name" value="Luciferase, Domain 3"/>
    <property type="match status" value="1"/>
</dbReference>
<dbReference type="GO" id="GO:0006633">
    <property type="term" value="P:fatty acid biosynthetic process"/>
    <property type="evidence" value="ECO:0007669"/>
    <property type="project" value="TreeGrafter"/>
</dbReference>
<accession>A0A2T1A1D7</accession>
<dbReference type="InterPro" id="IPR045851">
    <property type="entry name" value="AMP-bd_C_sf"/>
</dbReference>
<evidence type="ECO:0000256" key="1">
    <source>
        <dbReference type="ARBA" id="ARBA00006432"/>
    </source>
</evidence>
<evidence type="ECO:0000256" key="4">
    <source>
        <dbReference type="ARBA" id="ARBA00022840"/>
    </source>
</evidence>
<organism evidence="6 7">
    <name type="scientific">Antricoccus suffuscus</name>
    <dbReference type="NCBI Taxonomy" id="1629062"/>
    <lineage>
        <taxon>Bacteria</taxon>
        <taxon>Bacillati</taxon>
        <taxon>Actinomycetota</taxon>
        <taxon>Actinomycetes</taxon>
        <taxon>Geodermatophilales</taxon>
        <taxon>Antricoccaceae</taxon>
        <taxon>Antricoccus</taxon>
    </lineage>
</organism>
<dbReference type="EMBL" id="PVUE01000005">
    <property type="protein sequence ID" value="PRZ42403.1"/>
    <property type="molecule type" value="Genomic_DNA"/>
</dbReference>
<gene>
    <name evidence="6" type="ORF">CLV47_10521</name>
</gene>
<keyword evidence="7" id="KW-1185">Reference proteome</keyword>
<evidence type="ECO:0000313" key="7">
    <source>
        <dbReference type="Proteomes" id="UP000237752"/>
    </source>
</evidence>
<dbReference type="AlphaFoldDB" id="A0A2T1A1D7"/>
<comment type="caution">
    <text evidence="6">The sequence shown here is derived from an EMBL/GenBank/DDBJ whole genome shotgun (WGS) entry which is preliminary data.</text>
</comment>
<dbReference type="PANTHER" id="PTHR43605:SF10">
    <property type="entry name" value="ACYL-COA SYNTHETASE MEDIUM CHAIN FAMILY MEMBER 3"/>
    <property type="match status" value="1"/>
</dbReference>
<protein>
    <submittedName>
        <fullName evidence="6">AMP-binding enzyme</fullName>
    </submittedName>
</protein>
<dbReference type="InterPro" id="IPR025110">
    <property type="entry name" value="AMP-bd_C"/>
</dbReference>
<evidence type="ECO:0000256" key="2">
    <source>
        <dbReference type="ARBA" id="ARBA00022598"/>
    </source>
</evidence>
<keyword evidence="4" id="KW-0067">ATP-binding</keyword>
<sequence>MWFTGYLNSSEKTRERYSADGRWYLTGDAGSKDADGHFYFSSRDDDVIIMAGYRIGPFEVESVLAMHDAVAECAVVGVPDELRGEVLEAYVVLATGVSGSDDLTGELQSLVKTKFAAHAYPRVVHYVAELPKTPSGKVQRYILRKERTAELRQH</sequence>